<keyword evidence="4" id="KW-0472">Membrane</keyword>
<evidence type="ECO:0000313" key="8">
    <source>
        <dbReference type="EMBL" id="CAG9811344.1"/>
    </source>
</evidence>
<dbReference type="Proteomes" id="UP001153620">
    <property type="component" value="Chromosome 4"/>
</dbReference>
<sequence length="758" mass="86523">MVQTSVIDRIESDDFLKNFLHNENSSSTSQNLSFPEQIKKLTDGLDLISTELKQKIRHDYPNLIKNSANASKLMVALESLNDDLDQLHTGVDSLKTNVYVPYQKLEKQIVVCERLYNASQLMRKIQRFLQLYRKLKETSELNKQALLVYELDGLVNDKDLMKINILIDERAAVINLKQKLLHIANRDLLNGIQDMDEATIMKSLEIYRNLDVLGSFLDNQIESYLNDVRQSIKQCFNGADLQTLLKTSIKGSPATVTGLSKASKLPGRVPQLTTSMNFKAKLLGALEWLFTDELVTICEQIVAIDGCLKKITSGYISENPSKDFMRKFSRKLCDLLKMSFEESQVHVLQNLQQCLPKLLAFFNNLQSKVSSKELELDRTIFSSLKSGYIEKCAANLKIAAHETLTEEVIDQMVKNATTELTVSLIDDDLLNSVISVLCACNNDLISKIKSNAKFGNDADQVLTIPNAAQMQNINAANLIFHHQLKMDEMLVGLDMEKRDKMSYERIRRNVEDGRKVTILILQQLLSQIMSNINNILLSMHREPSLNSENINITSASLYMREFQDFLNRSWSSHMTPFNDKIAVIKIATDLANKTIELFIQNLSILRPISVKGRQRIKSDCLHLENLLQTILPDMSVLGNSYRMLRMISSFIVETPEKLVEFENNLIPSYVILFMLFGHAAEDLKSPHKAAGWTDEKLISWLGEHKERERLELISGALLKYRNYIREKNKSQYDPVYPLLSKMLEKSMIPYQKVARGLL</sequence>
<name>A0A9N9WYM5_9DIPT</name>
<feature type="domain" description="Conserved oligomeric Golgi complex subunit 5 N-terminal" evidence="6">
    <location>
        <begin position="14"/>
        <end position="135"/>
    </location>
</feature>
<reference evidence="8" key="1">
    <citation type="submission" date="2022-01" db="EMBL/GenBank/DDBJ databases">
        <authorList>
            <person name="King R."/>
        </authorList>
    </citation>
    <scope>NUCLEOTIDE SEQUENCE</scope>
</reference>
<evidence type="ECO:0000256" key="1">
    <source>
        <dbReference type="ARBA" id="ARBA00004395"/>
    </source>
</evidence>
<dbReference type="InterPro" id="IPR049176">
    <property type="entry name" value="COG5_N"/>
</dbReference>
<feature type="coiled-coil region" evidence="5">
    <location>
        <begin position="77"/>
        <end position="138"/>
    </location>
</feature>
<evidence type="ECO:0000256" key="3">
    <source>
        <dbReference type="ARBA" id="ARBA00023034"/>
    </source>
</evidence>
<dbReference type="InterPro" id="IPR019465">
    <property type="entry name" value="Cog5"/>
</dbReference>
<evidence type="ECO:0000256" key="2">
    <source>
        <dbReference type="ARBA" id="ARBA00020974"/>
    </source>
</evidence>
<dbReference type="GO" id="GO:0006891">
    <property type="term" value="P:intra-Golgi vesicle-mediated transport"/>
    <property type="evidence" value="ECO:0007669"/>
    <property type="project" value="InterPro"/>
</dbReference>
<organism evidence="8 9">
    <name type="scientific">Chironomus riparius</name>
    <dbReference type="NCBI Taxonomy" id="315576"/>
    <lineage>
        <taxon>Eukaryota</taxon>
        <taxon>Metazoa</taxon>
        <taxon>Ecdysozoa</taxon>
        <taxon>Arthropoda</taxon>
        <taxon>Hexapoda</taxon>
        <taxon>Insecta</taxon>
        <taxon>Pterygota</taxon>
        <taxon>Neoptera</taxon>
        <taxon>Endopterygota</taxon>
        <taxon>Diptera</taxon>
        <taxon>Nematocera</taxon>
        <taxon>Chironomoidea</taxon>
        <taxon>Chironomidae</taxon>
        <taxon>Chironominae</taxon>
        <taxon>Chironomus</taxon>
    </lineage>
</organism>
<protein>
    <recommendedName>
        <fullName evidence="2">Conserved oligomeric Golgi complex subunit 5</fullName>
    </recommendedName>
</protein>
<reference evidence="8" key="2">
    <citation type="submission" date="2022-10" db="EMBL/GenBank/DDBJ databases">
        <authorList>
            <consortium name="ENA_rothamsted_submissions"/>
            <consortium name="culmorum"/>
            <person name="King R."/>
        </authorList>
    </citation>
    <scope>NUCLEOTIDE SEQUENCE</scope>
</reference>
<keyword evidence="5" id="KW-0175">Coiled coil</keyword>
<keyword evidence="3" id="KW-0333">Golgi apparatus</keyword>
<proteinExistence type="predicted"/>
<dbReference type="AlphaFoldDB" id="A0A9N9WYM5"/>
<dbReference type="OrthoDB" id="18786at2759"/>
<dbReference type="PANTHER" id="PTHR13228:SF3">
    <property type="entry name" value="CONSERVED OLIGOMERIC GOLGI COMPLEX SUBUNIT 5"/>
    <property type="match status" value="1"/>
</dbReference>
<comment type="subcellular location">
    <subcellularLocation>
        <location evidence="1">Golgi apparatus membrane</location>
        <topology evidence="1">Peripheral membrane protein</topology>
    </subcellularLocation>
</comment>
<dbReference type="InterPro" id="IPR048485">
    <property type="entry name" value="COG5_helical"/>
</dbReference>
<dbReference type="GO" id="GO:0000139">
    <property type="term" value="C:Golgi membrane"/>
    <property type="evidence" value="ECO:0007669"/>
    <property type="project" value="UniProtKB-SubCell"/>
</dbReference>
<dbReference type="Pfam" id="PF20649">
    <property type="entry name" value="COG5_C"/>
    <property type="match status" value="1"/>
</dbReference>
<evidence type="ECO:0000256" key="4">
    <source>
        <dbReference type="ARBA" id="ARBA00023136"/>
    </source>
</evidence>
<gene>
    <name evidence="8" type="ORF">CHIRRI_LOCUS14153</name>
</gene>
<feature type="domain" description="Conserved oligomeric Golgi complex subunit 5 helical" evidence="7">
    <location>
        <begin position="160"/>
        <end position="365"/>
    </location>
</feature>
<dbReference type="GO" id="GO:0017119">
    <property type="term" value="C:Golgi transport complex"/>
    <property type="evidence" value="ECO:0007669"/>
    <property type="project" value="InterPro"/>
</dbReference>
<keyword evidence="9" id="KW-1185">Reference proteome</keyword>
<dbReference type="Pfam" id="PF10392">
    <property type="entry name" value="COG5_N"/>
    <property type="match status" value="1"/>
</dbReference>
<dbReference type="PANTHER" id="PTHR13228">
    <property type="entry name" value="CONSERVED OLIGOMERIC GOLGI COMPLEX COMPONENT 5"/>
    <property type="match status" value="1"/>
</dbReference>
<evidence type="ECO:0000259" key="6">
    <source>
        <dbReference type="Pfam" id="PF10392"/>
    </source>
</evidence>
<dbReference type="EMBL" id="OU895880">
    <property type="protein sequence ID" value="CAG9811344.1"/>
    <property type="molecule type" value="Genomic_DNA"/>
</dbReference>
<evidence type="ECO:0000259" key="7">
    <source>
        <dbReference type="Pfam" id="PF20649"/>
    </source>
</evidence>
<evidence type="ECO:0000256" key="5">
    <source>
        <dbReference type="SAM" id="Coils"/>
    </source>
</evidence>
<evidence type="ECO:0000313" key="9">
    <source>
        <dbReference type="Proteomes" id="UP001153620"/>
    </source>
</evidence>
<accession>A0A9N9WYM5</accession>